<dbReference type="Gene3D" id="3.30.1310.10">
    <property type="entry name" value="Nucleoid-associated protein YbaB-like domain"/>
    <property type="match status" value="1"/>
</dbReference>
<accession>A0A3D8P6Y8</accession>
<evidence type="ECO:0000313" key="2">
    <source>
        <dbReference type="Proteomes" id="UP000256329"/>
    </source>
</evidence>
<keyword evidence="1" id="KW-0238">DNA-binding</keyword>
<comment type="caution">
    <text evidence="1">The sequence shown here is derived from an EMBL/GenBank/DDBJ whole genome shotgun (WGS) entry which is preliminary data.</text>
</comment>
<protein>
    <submittedName>
        <fullName evidence="1">YbaB/EbfC family DNA-binding protein</fullName>
    </submittedName>
</protein>
<name>A0A3D8P6Y8_9THEO</name>
<dbReference type="Pfam" id="PF02575">
    <property type="entry name" value="YbaB_DNA_bd"/>
    <property type="match status" value="1"/>
</dbReference>
<organism evidence="1 2">
    <name type="scientific">Ammonifex thiophilus</name>
    <dbReference type="NCBI Taxonomy" id="444093"/>
    <lineage>
        <taxon>Bacteria</taxon>
        <taxon>Bacillati</taxon>
        <taxon>Bacillota</taxon>
        <taxon>Clostridia</taxon>
        <taxon>Thermoanaerobacterales</taxon>
        <taxon>Thermoanaerobacteraceae</taxon>
        <taxon>Ammonifex</taxon>
    </lineage>
</organism>
<dbReference type="InterPro" id="IPR004401">
    <property type="entry name" value="YbaB/EbfC"/>
</dbReference>
<proteinExistence type="predicted"/>
<evidence type="ECO:0000313" key="1">
    <source>
        <dbReference type="EMBL" id="RDV84622.1"/>
    </source>
</evidence>
<dbReference type="SUPFAM" id="SSF82607">
    <property type="entry name" value="YbaB-like"/>
    <property type="match status" value="1"/>
</dbReference>
<dbReference type="Proteomes" id="UP000256329">
    <property type="component" value="Unassembled WGS sequence"/>
</dbReference>
<gene>
    <name evidence="1" type="ORF">DXX99_00820</name>
</gene>
<reference evidence="1 2" key="1">
    <citation type="submission" date="2018-08" db="EMBL/GenBank/DDBJ databases">
        <title>Form III RuBisCO-mediated autotrophy in Thermodesulfobium bacteria.</title>
        <authorList>
            <person name="Toshchakov S.V."/>
            <person name="Kublanov I.V."/>
            <person name="Frolov E."/>
            <person name="Bonch-Osmolovskaya E.A."/>
            <person name="Tourova T.P."/>
            <person name="Chernych N.A."/>
            <person name="Lebedinsky A.V."/>
        </authorList>
    </citation>
    <scope>NUCLEOTIDE SEQUENCE [LARGE SCALE GENOMIC DNA]</scope>
    <source>
        <strain evidence="1 2">SR</strain>
    </source>
</reference>
<sequence length="135" mass="15010">MLSILFLITKNVPADPLFPARVALPPEKHILAIKEVEPLWELSGLGELLNKVGKIAEALKELRVEVQGRWVTLVFNGMQEVLRIRLAPEGCKDIGRLEADLARAFNQGIILSRQAAKKKIEEITGWSIPEIPGLL</sequence>
<dbReference type="InterPro" id="IPR036894">
    <property type="entry name" value="YbaB-like_sf"/>
</dbReference>
<dbReference type="AlphaFoldDB" id="A0A3D8P6Y8"/>
<keyword evidence="2" id="KW-1185">Reference proteome</keyword>
<dbReference type="OrthoDB" id="9795263at2"/>
<dbReference type="EMBL" id="QSLN01000001">
    <property type="protein sequence ID" value="RDV84622.1"/>
    <property type="molecule type" value="Genomic_DNA"/>
</dbReference>
<dbReference type="GO" id="GO:0003677">
    <property type="term" value="F:DNA binding"/>
    <property type="evidence" value="ECO:0007669"/>
    <property type="project" value="UniProtKB-KW"/>
</dbReference>